<accession>A0AA36G5P1</accession>
<feature type="non-terminal residue" evidence="1">
    <location>
        <position position="86"/>
    </location>
</feature>
<gene>
    <name evidence="1" type="ORF">MSPICULIGERA_LOCUS18537</name>
</gene>
<keyword evidence="2" id="KW-1185">Reference proteome</keyword>
<proteinExistence type="predicted"/>
<protein>
    <submittedName>
        <fullName evidence="1">Uncharacterized protein</fullName>
    </submittedName>
</protein>
<sequence length="86" mass="9767">MSPSYSRLICERASFVQQVHPRLRTSLAAPAVPCSRRLTTTRASKQNGTCPSCSFREWENLGCARAVRVAPIRKSLRCKNKDRFKK</sequence>
<comment type="caution">
    <text evidence="1">The sequence shown here is derived from an EMBL/GenBank/DDBJ whole genome shotgun (WGS) entry which is preliminary data.</text>
</comment>
<name>A0AA36G5P1_9BILA</name>
<dbReference type="EMBL" id="CATQJA010002659">
    <property type="protein sequence ID" value="CAJ0580339.1"/>
    <property type="molecule type" value="Genomic_DNA"/>
</dbReference>
<dbReference type="Proteomes" id="UP001177023">
    <property type="component" value="Unassembled WGS sequence"/>
</dbReference>
<organism evidence="1 2">
    <name type="scientific">Mesorhabditis spiculigera</name>
    <dbReference type="NCBI Taxonomy" id="96644"/>
    <lineage>
        <taxon>Eukaryota</taxon>
        <taxon>Metazoa</taxon>
        <taxon>Ecdysozoa</taxon>
        <taxon>Nematoda</taxon>
        <taxon>Chromadorea</taxon>
        <taxon>Rhabditida</taxon>
        <taxon>Rhabditina</taxon>
        <taxon>Rhabditomorpha</taxon>
        <taxon>Rhabditoidea</taxon>
        <taxon>Rhabditidae</taxon>
        <taxon>Mesorhabditinae</taxon>
        <taxon>Mesorhabditis</taxon>
    </lineage>
</organism>
<dbReference type="AlphaFoldDB" id="A0AA36G5P1"/>
<evidence type="ECO:0000313" key="1">
    <source>
        <dbReference type="EMBL" id="CAJ0580339.1"/>
    </source>
</evidence>
<evidence type="ECO:0000313" key="2">
    <source>
        <dbReference type="Proteomes" id="UP001177023"/>
    </source>
</evidence>
<reference evidence="1" key="1">
    <citation type="submission" date="2023-06" db="EMBL/GenBank/DDBJ databases">
        <authorList>
            <person name="Delattre M."/>
        </authorList>
    </citation>
    <scope>NUCLEOTIDE SEQUENCE</scope>
    <source>
        <strain evidence="1">AF72</strain>
    </source>
</reference>